<dbReference type="InterPro" id="IPR000531">
    <property type="entry name" value="Beta-barrel_TonB"/>
</dbReference>
<sequence>MKLTVRQTFATRNGCINGILWLVSFGITTVCCCLQVSAQSPVNKKDTVQTDSVKVNHLKQVEVRGTKTDIRNISPTPVQVLKGEQLQRLNSLSVADALRFFSGVQLKDYGGVGGLKTVNVRSLGSNHVAIFYDGVELGNAQNGQVDLGRFSLDNMEEVDLYNGQRSETFQAAKGFSAASSIYLQSARPKFEHEERTHIRLAYKTGSFGLVNPSLLWQQKIDKNTSAYLSTEWTDANGRYKFRYTNGIYDTTAVRNNTDVESYRVEGGINSNSENGQWNIKVYSYTSNRGLPGAIVSNKFNYLQRQWDRNQFVQANYESNTRKRYTVALIAKYADDYLRYLDPEFVTTAGFLDNRFYQHELYFSVANRYRILPVWDVDISTDYQRNSLDANLYRFAYPTRDVELVSLASQLKLRRFSLQASVLGTFVNDKVKLYEGAGRKTEYTPTVTASWQMSPEFMFRAFYKNIFRLPTLNELYYTFIGNTLLKPEYARQYDIGATYTKPFIGGPITSISVQADAYYNKVKDKIIATPGLNLFRWTMYNLGDVNIKGAEVNVQLAKQVSRYLTFNATINYTWQQAFYSNDGVTYHYNIPYVPTHSASFTASADYRNFGFNYSYLYSGSRYSQLSDDQNHVYNYLEPWYTHDLAVNYHTRIYKHLTRFSIEVNNLLNQDREIIANFPMPRRFYRFKLSYSI</sequence>
<dbReference type="PROSITE" id="PS52016">
    <property type="entry name" value="TONB_DEPENDENT_REC_3"/>
    <property type="match status" value="1"/>
</dbReference>
<gene>
    <name evidence="14" type="ORF">ACFFGT_21245</name>
</gene>
<evidence type="ECO:0000256" key="3">
    <source>
        <dbReference type="ARBA" id="ARBA00022452"/>
    </source>
</evidence>
<evidence type="ECO:0000256" key="2">
    <source>
        <dbReference type="ARBA" id="ARBA00022448"/>
    </source>
</evidence>
<feature type="domain" description="TonB-dependent receptor-like beta-barrel" evidence="12">
    <location>
        <begin position="218"/>
        <end position="665"/>
    </location>
</feature>
<dbReference type="SUPFAM" id="SSF56935">
    <property type="entry name" value="Porins"/>
    <property type="match status" value="1"/>
</dbReference>
<dbReference type="Pfam" id="PF07715">
    <property type="entry name" value="Plug"/>
    <property type="match status" value="1"/>
</dbReference>
<evidence type="ECO:0000256" key="4">
    <source>
        <dbReference type="ARBA" id="ARBA00022692"/>
    </source>
</evidence>
<evidence type="ECO:0000256" key="8">
    <source>
        <dbReference type="ARBA" id="ARBA00023170"/>
    </source>
</evidence>
<keyword evidence="8 14" id="KW-0675">Receptor</keyword>
<dbReference type="Gene3D" id="2.170.130.10">
    <property type="entry name" value="TonB-dependent receptor, plug domain"/>
    <property type="match status" value="1"/>
</dbReference>
<dbReference type="InterPro" id="IPR012910">
    <property type="entry name" value="Plug_dom"/>
</dbReference>
<evidence type="ECO:0000259" key="13">
    <source>
        <dbReference type="Pfam" id="PF07715"/>
    </source>
</evidence>
<dbReference type="Proteomes" id="UP001589828">
    <property type="component" value="Unassembled WGS sequence"/>
</dbReference>
<keyword evidence="6 11" id="KW-0798">TonB box</keyword>
<keyword evidence="15" id="KW-1185">Reference proteome</keyword>
<keyword evidence="3 10" id="KW-1134">Transmembrane beta strand</keyword>
<name>A0ABV6LB99_9SPHI</name>
<comment type="subcellular location">
    <subcellularLocation>
        <location evidence="1 10">Cell outer membrane</location>
        <topology evidence="1 10">Multi-pass membrane protein</topology>
    </subcellularLocation>
</comment>
<dbReference type="InterPro" id="IPR037066">
    <property type="entry name" value="Plug_dom_sf"/>
</dbReference>
<evidence type="ECO:0000256" key="11">
    <source>
        <dbReference type="RuleBase" id="RU003357"/>
    </source>
</evidence>
<evidence type="ECO:0000259" key="12">
    <source>
        <dbReference type="Pfam" id="PF00593"/>
    </source>
</evidence>
<evidence type="ECO:0000313" key="15">
    <source>
        <dbReference type="Proteomes" id="UP001589828"/>
    </source>
</evidence>
<evidence type="ECO:0000256" key="6">
    <source>
        <dbReference type="ARBA" id="ARBA00023077"/>
    </source>
</evidence>
<accession>A0ABV6LB99</accession>
<dbReference type="RefSeq" id="WP_377024520.1">
    <property type="nucleotide sequence ID" value="NZ_JBHLTS010000066.1"/>
</dbReference>
<dbReference type="PANTHER" id="PTHR30069:SF29">
    <property type="entry name" value="HEMOGLOBIN AND HEMOGLOBIN-HAPTOGLOBIN-BINDING PROTEIN 1-RELATED"/>
    <property type="match status" value="1"/>
</dbReference>
<keyword evidence="4 10" id="KW-0812">Transmembrane</keyword>
<dbReference type="PANTHER" id="PTHR30069">
    <property type="entry name" value="TONB-DEPENDENT OUTER MEMBRANE RECEPTOR"/>
    <property type="match status" value="1"/>
</dbReference>
<reference evidence="14 15" key="1">
    <citation type="submission" date="2024-09" db="EMBL/GenBank/DDBJ databases">
        <authorList>
            <person name="Sun Q."/>
            <person name="Mori K."/>
        </authorList>
    </citation>
    <scope>NUCLEOTIDE SEQUENCE [LARGE SCALE GENOMIC DNA]</scope>
    <source>
        <strain evidence="14 15">NCAIM B.02415</strain>
    </source>
</reference>
<comment type="similarity">
    <text evidence="10 11">Belongs to the TonB-dependent receptor family.</text>
</comment>
<protein>
    <submittedName>
        <fullName evidence="14">TonB-dependent receptor</fullName>
    </submittedName>
</protein>
<evidence type="ECO:0000256" key="5">
    <source>
        <dbReference type="ARBA" id="ARBA00022729"/>
    </source>
</evidence>
<evidence type="ECO:0000256" key="7">
    <source>
        <dbReference type="ARBA" id="ARBA00023136"/>
    </source>
</evidence>
<comment type="caution">
    <text evidence="14">The sequence shown here is derived from an EMBL/GenBank/DDBJ whole genome shotgun (WGS) entry which is preliminary data.</text>
</comment>
<dbReference type="Gene3D" id="2.40.170.20">
    <property type="entry name" value="TonB-dependent receptor, beta-barrel domain"/>
    <property type="match status" value="1"/>
</dbReference>
<dbReference type="EMBL" id="JBHLTS010000066">
    <property type="protein sequence ID" value="MFC0516747.1"/>
    <property type="molecule type" value="Genomic_DNA"/>
</dbReference>
<keyword evidence="2 10" id="KW-0813">Transport</keyword>
<keyword evidence="7 10" id="KW-0472">Membrane</keyword>
<organism evidence="14 15">
    <name type="scientific">Mucilaginibacter angelicae</name>
    <dbReference type="NCBI Taxonomy" id="869718"/>
    <lineage>
        <taxon>Bacteria</taxon>
        <taxon>Pseudomonadati</taxon>
        <taxon>Bacteroidota</taxon>
        <taxon>Sphingobacteriia</taxon>
        <taxon>Sphingobacteriales</taxon>
        <taxon>Sphingobacteriaceae</taxon>
        <taxon>Mucilaginibacter</taxon>
    </lineage>
</organism>
<proteinExistence type="inferred from homology"/>
<feature type="domain" description="TonB-dependent receptor plug" evidence="13">
    <location>
        <begin position="74"/>
        <end position="166"/>
    </location>
</feature>
<evidence type="ECO:0000256" key="1">
    <source>
        <dbReference type="ARBA" id="ARBA00004571"/>
    </source>
</evidence>
<dbReference type="InterPro" id="IPR039426">
    <property type="entry name" value="TonB-dep_rcpt-like"/>
</dbReference>
<dbReference type="Pfam" id="PF00593">
    <property type="entry name" value="TonB_dep_Rec_b-barrel"/>
    <property type="match status" value="1"/>
</dbReference>
<evidence type="ECO:0000256" key="9">
    <source>
        <dbReference type="ARBA" id="ARBA00023237"/>
    </source>
</evidence>
<keyword evidence="5" id="KW-0732">Signal</keyword>
<evidence type="ECO:0000256" key="10">
    <source>
        <dbReference type="PROSITE-ProRule" id="PRU01360"/>
    </source>
</evidence>
<dbReference type="InterPro" id="IPR036942">
    <property type="entry name" value="Beta-barrel_TonB_sf"/>
</dbReference>
<keyword evidence="9 10" id="KW-0998">Cell outer membrane</keyword>
<evidence type="ECO:0000313" key="14">
    <source>
        <dbReference type="EMBL" id="MFC0516747.1"/>
    </source>
</evidence>